<dbReference type="GeneID" id="113398831"/>
<dbReference type="Pfam" id="PF10171">
    <property type="entry name" value="Tim29"/>
    <property type="match status" value="1"/>
</dbReference>
<dbReference type="AlphaFoldDB" id="A0A8B8I924"/>
<reference evidence="2" key="1">
    <citation type="submission" date="2025-08" db="UniProtKB">
        <authorList>
            <consortium name="RefSeq"/>
        </authorList>
    </citation>
    <scope>IDENTIFICATION</scope>
    <source>
        <tissue evidence="2">Whole body</tissue>
    </source>
</reference>
<dbReference type="InterPro" id="IPR019322">
    <property type="entry name" value="TIMM29"/>
</dbReference>
<dbReference type="OMA" id="WRLKWKM"/>
<dbReference type="RefSeq" id="XP_026493559.1">
    <property type="nucleotide sequence ID" value="XM_026637774.2"/>
</dbReference>
<accession>A0A8B8I924</accession>
<organism evidence="1 2">
    <name type="scientific">Vanessa tameamea</name>
    <name type="common">Kamehameha butterfly</name>
    <dbReference type="NCBI Taxonomy" id="334116"/>
    <lineage>
        <taxon>Eukaryota</taxon>
        <taxon>Metazoa</taxon>
        <taxon>Ecdysozoa</taxon>
        <taxon>Arthropoda</taxon>
        <taxon>Hexapoda</taxon>
        <taxon>Insecta</taxon>
        <taxon>Pterygota</taxon>
        <taxon>Neoptera</taxon>
        <taxon>Endopterygota</taxon>
        <taxon>Lepidoptera</taxon>
        <taxon>Glossata</taxon>
        <taxon>Ditrysia</taxon>
        <taxon>Papilionoidea</taxon>
        <taxon>Nymphalidae</taxon>
        <taxon>Nymphalinae</taxon>
        <taxon>Vanessa</taxon>
    </lineage>
</organism>
<dbReference type="OrthoDB" id="5970620at2759"/>
<dbReference type="PANTHER" id="PTHR21435:SF1">
    <property type="entry name" value="MITOCHONDRIAL IMPORT INNER MEMBRANE TRANSLOCASE SUBUNIT TIM29"/>
    <property type="match status" value="1"/>
</dbReference>
<sequence length="188" mass="22207">MLKVIRKTPTFVINVQSRIKLPEKLKGTIVEKWANYWKNLVIDYRQMFQDLRTDIQEDPRKALIWTTGIATLYALAKNNPSEIDFKDNLRRITNNVILVSEECRNPKSVEHLHYIQRCYNEDVIHYGTLGIVSFMYTSELNDSCDLYKAHCSYLKPSYFSIFSRIVDVGFMGKWWNTYIKTTNYDVNV</sequence>
<dbReference type="PANTHER" id="PTHR21435">
    <property type="entry name" value="MITOCHONDRIAL IMPORT INNER MEMBRANE TRANSLOCASE SUBUNIT TIM29"/>
    <property type="match status" value="1"/>
</dbReference>
<protein>
    <submittedName>
        <fullName evidence="2">Mitochondrial import inner membrane translocase subunit Tim29</fullName>
    </submittedName>
</protein>
<gene>
    <name evidence="2" type="primary">LOC113398831</name>
</gene>
<dbReference type="GO" id="GO:0042721">
    <property type="term" value="C:TIM22 mitochondrial import inner membrane insertion complex"/>
    <property type="evidence" value="ECO:0007669"/>
    <property type="project" value="InterPro"/>
</dbReference>
<proteinExistence type="predicted"/>
<keyword evidence="1" id="KW-1185">Reference proteome</keyword>
<evidence type="ECO:0000313" key="2">
    <source>
        <dbReference type="RefSeq" id="XP_026493559.1"/>
    </source>
</evidence>
<dbReference type="GO" id="GO:0045039">
    <property type="term" value="P:protein insertion into mitochondrial inner membrane"/>
    <property type="evidence" value="ECO:0007669"/>
    <property type="project" value="TreeGrafter"/>
</dbReference>
<dbReference type="Proteomes" id="UP001652626">
    <property type="component" value="Chromosome 14"/>
</dbReference>
<name>A0A8B8I924_VANTA</name>
<evidence type="ECO:0000313" key="1">
    <source>
        <dbReference type="Proteomes" id="UP001652626"/>
    </source>
</evidence>